<accession>A0A376H151</accession>
<proteinExistence type="predicted"/>
<keyword evidence="2" id="KW-1185">Reference proteome</keyword>
<protein>
    <recommendedName>
        <fullName evidence="3">Sporulation initiation factor Spo0A C-terminal domain-containing protein</fullName>
    </recommendedName>
</protein>
<dbReference type="EMBL" id="UFYW01000001">
    <property type="protein sequence ID" value="STD84016.1"/>
    <property type="molecule type" value="Genomic_DNA"/>
</dbReference>
<dbReference type="Proteomes" id="UP000254807">
    <property type="component" value="Unassembled WGS sequence"/>
</dbReference>
<dbReference type="AlphaFoldDB" id="A0A376H151"/>
<dbReference type="OrthoDB" id="1654374at2"/>
<evidence type="ECO:0008006" key="3">
    <source>
        <dbReference type="Google" id="ProtNLM"/>
    </source>
</evidence>
<name>A0A376H151_ENTGA</name>
<gene>
    <name evidence="1" type="ORF">NCTC12360_02537</name>
</gene>
<evidence type="ECO:0000313" key="2">
    <source>
        <dbReference type="Proteomes" id="UP000254807"/>
    </source>
</evidence>
<sequence>MRILKKQDIKNMLKVGAKARGVSVSEFRAEIQENIDNAVNSQNPVVQKHFKKYFGNKIPTPEEYIYTITKKTKI</sequence>
<organism evidence="1 2">
    <name type="scientific">Enterococcus gallinarum</name>
    <dbReference type="NCBI Taxonomy" id="1353"/>
    <lineage>
        <taxon>Bacteria</taxon>
        <taxon>Bacillati</taxon>
        <taxon>Bacillota</taxon>
        <taxon>Bacilli</taxon>
        <taxon>Lactobacillales</taxon>
        <taxon>Enterococcaceae</taxon>
        <taxon>Enterococcus</taxon>
    </lineage>
</organism>
<dbReference type="RefSeq" id="WP_021421705.1">
    <property type="nucleotide sequence ID" value="NZ_JBHULA010000042.1"/>
</dbReference>
<reference evidence="1 2" key="1">
    <citation type="submission" date="2018-06" db="EMBL/GenBank/DDBJ databases">
        <authorList>
            <consortium name="Pathogen Informatics"/>
            <person name="Doyle S."/>
        </authorList>
    </citation>
    <scope>NUCLEOTIDE SEQUENCE [LARGE SCALE GENOMIC DNA]</scope>
    <source>
        <strain evidence="1 2">NCTC12360</strain>
    </source>
</reference>
<evidence type="ECO:0000313" key="1">
    <source>
        <dbReference type="EMBL" id="STD84016.1"/>
    </source>
</evidence>